<dbReference type="EMBL" id="PJQL01001888">
    <property type="protein sequence ID" value="RCH86344.1"/>
    <property type="molecule type" value="Genomic_DNA"/>
</dbReference>
<organism evidence="1 2">
    <name type="scientific">Rhizopus azygosporus</name>
    <name type="common">Rhizopus microsporus var. azygosporus</name>
    <dbReference type="NCBI Taxonomy" id="86630"/>
    <lineage>
        <taxon>Eukaryota</taxon>
        <taxon>Fungi</taxon>
        <taxon>Fungi incertae sedis</taxon>
        <taxon>Mucoromycota</taxon>
        <taxon>Mucoromycotina</taxon>
        <taxon>Mucoromycetes</taxon>
        <taxon>Mucorales</taxon>
        <taxon>Mucorineae</taxon>
        <taxon>Rhizopodaceae</taxon>
        <taxon>Rhizopus</taxon>
    </lineage>
</organism>
<comment type="caution">
    <text evidence="1">The sequence shown here is derived from an EMBL/GenBank/DDBJ whole genome shotgun (WGS) entry which is preliminary data.</text>
</comment>
<dbReference type="Proteomes" id="UP000252139">
    <property type="component" value="Unassembled WGS sequence"/>
</dbReference>
<reference evidence="1 2" key="1">
    <citation type="journal article" date="2018" name="G3 (Bethesda)">
        <title>Phylogenetic and Phylogenomic Definition of Rhizopus Species.</title>
        <authorList>
            <person name="Gryganskyi A.P."/>
            <person name="Golan J."/>
            <person name="Dolatabadi S."/>
            <person name="Mondo S."/>
            <person name="Robb S."/>
            <person name="Idnurm A."/>
            <person name="Muszewska A."/>
            <person name="Steczkiewicz K."/>
            <person name="Masonjones S."/>
            <person name="Liao H.L."/>
            <person name="Gajdeczka M.T."/>
            <person name="Anike F."/>
            <person name="Vuek A."/>
            <person name="Anishchenko I.M."/>
            <person name="Voigt K."/>
            <person name="de Hoog G.S."/>
            <person name="Smith M.E."/>
            <person name="Heitman J."/>
            <person name="Vilgalys R."/>
            <person name="Stajich J.E."/>
        </authorList>
    </citation>
    <scope>NUCLEOTIDE SEQUENCE [LARGE SCALE GENOMIC DNA]</scope>
    <source>
        <strain evidence="1 2">CBS 357.93</strain>
    </source>
</reference>
<evidence type="ECO:0000313" key="2">
    <source>
        <dbReference type="Proteomes" id="UP000252139"/>
    </source>
</evidence>
<keyword evidence="2" id="KW-1185">Reference proteome</keyword>
<name>A0A367J8Q1_RHIAZ</name>
<protein>
    <submittedName>
        <fullName evidence="1">Uncharacterized protein</fullName>
    </submittedName>
</protein>
<proteinExistence type="predicted"/>
<evidence type="ECO:0000313" key="1">
    <source>
        <dbReference type="EMBL" id="RCH86344.1"/>
    </source>
</evidence>
<dbReference type="OrthoDB" id="2247269at2759"/>
<feature type="non-terminal residue" evidence="1">
    <location>
        <position position="68"/>
    </location>
</feature>
<gene>
    <name evidence="1" type="ORF">CU097_009498</name>
</gene>
<accession>A0A367J8Q1</accession>
<dbReference type="AlphaFoldDB" id="A0A367J8Q1"/>
<sequence length="68" mass="7955">MPKDESHYVSFAILLAAMPSLKRQVFLNYSRLNAVLEAKCRHQIEMMAFETENENELLFLSESTEEME</sequence>